<name>A0A2P1VUX2_PLESH</name>
<evidence type="ECO:0000313" key="1">
    <source>
        <dbReference type="EMBL" id="MBO1109381.1"/>
    </source>
</evidence>
<comment type="caution">
    <text evidence="1">The sequence shown here is derived from an EMBL/GenBank/DDBJ whole genome shotgun (WGS) entry which is preliminary data.</text>
</comment>
<dbReference type="EMBL" id="JAFNAA010000018">
    <property type="protein sequence ID" value="MBO1109381.1"/>
    <property type="molecule type" value="Genomic_DNA"/>
</dbReference>
<evidence type="ECO:0000313" key="2">
    <source>
        <dbReference type="Proteomes" id="UP000664658"/>
    </source>
</evidence>
<dbReference type="Proteomes" id="UP000664658">
    <property type="component" value="Unassembled WGS sequence"/>
</dbReference>
<reference evidence="1" key="1">
    <citation type="submission" date="2021-03" db="EMBL/GenBank/DDBJ databases">
        <title>Plesiomonas shigelloides zfcc0051, isolated from zebrafish feces.</title>
        <authorList>
            <person name="Vanderhoek Z."/>
            <person name="Gaulke C."/>
        </authorList>
    </citation>
    <scope>NUCLEOTIDE SEQUENCE</scope>
    <source>
        <strain evidence="1">Zfcc0051</strain>
    </source>
</reference>
<sequence length="212" mass="23636">MSVTAYSKTHTLRWPIVDDKGQPLTALNIHTLPLRTVRELRAEYGLVDGASDGVSDAVLMKFEKALLLRSTGLSDSEYLRLCVPDYNSILRHVRAMVNGKAEPFLAEQAMAQGKKVAEVDPDAPVLLVPVEDKFKGRVSQIAIQPPTVHLQQEARKHTDPFQQTLVIVSTCTELDFDALLDMHMPDWNTLTERVTDFLSETADFFPTSTAND</sequence>
<accession>A0A2P1VUX2</accession>
<organism evidence="1 2">
    <name type="scientific">Plesiomonas shigelloides</name>
    <name type="common">Aeromonas shigelloides</name>
    <dbReference type="NCBI Taxonomy" id="703"/>
    <lineage>
        <taxon>Bacteria</taxon>
        <taxon>Pseudomonadati</taxon>
        <taxon>Pseudomonadota</taxon>
        <taxon>Gammaproteobacteria</taxon>
        <taxon>Enterobacterales</taxon>
        <taxon>Enterobacteriaceae</taxon>
        <taxon>Plesiomonas</taxon>
    </lineage>
</organism>
<dbReference type="AlphaFoldDB" id="A0A2P1VUX2"/>
<proteinExistence type="predicted"/>
<gene>
    <name evidence="1" type="ORF">J2R62_14390</name>
</gene>
<dbReference type="RefSeq" id="WP_106912317.1">
    <property type="nucleotide sequence ID" value="NZ_CP027853.1"/>
</dbReference>
<protein>
    <submittedName>
        <fullName evidence="1">Uncharacterized protein</fullName>
    </submittedName>
</protein>